<dbReference type="Proteomes" id="UP000886047">
    <property type="component" value="Unassembled WGS sequence"/>
</dbReference>
<comment type="caution">
    <text evidence="3">The sequence shown here is derived from an EMBL/GenBank/DDBJ whole genome shotgun (WGS) entry which is preliminary data.</text>
</comment>
<gene>
    <name evidence="3" type="ORF">ENN90_11620</name>
</gene>
<feature type="compositionally biased region" description="Pro residues" evidence="1">
    <location>
        <begin position="61"/>
        <end position="71"/>
    </location>
</feature>
<sequence>MVISYVGRETKRITVSSVDDKVEITVLDVKMKEGVIVIHPNDLIAPPPPPPIVNENNNFQAPPPPPPPPPANKQEEVFIVIEEMPEYPGGFQALGEYIREMQNKFSQSDNLSGKSKVAFTVSETGKVTNVRIVEQDSEEIGKAAATIVMNMDVWKPGKQRGKPVPVSYLLPLEFK</sequence>
<dbReference type="AlphaFoldDB" id="A0A831PJX2"/>
<protein>
    <recommendedName>
        <fullName evidence="2">TonB C-terminal domain-containing protein</fullName>
    </recommendedName>
</protein>
<evidence type="ECO:0000313" key="3">
    <source>
        <dbReference type="EMBL" id="HDR52249.1"/>
    </source>
</evidence>
<dbReference type="InterPro" id="IPR051045">
    <property type="entry name" value="TonB-dependent_transducer"/>
</dbReference>
<dbReference type="InterPro" id="IPR037682">
    <property type="entry name" value="TonB_C"/>
</dbReference>
<organism evidence="3">
    <name type="scientific">Mariniphaga anaerophila</name>
    <dbReference type="NCBI Taxonomy" id="1484053"/>
    <lineage>
        <taxon>Bacteria</taxon>
        <taxon>Pseudomonadati</taxon>
        <taxon>Bacteroidota</taxon>
        <taxon>Bacteroidia</taxon>
        <taxon>Marinilabiliales</taxon>
        <taxon>Prolixibacteraceae</taxon>
        <taxon>Mariniphaga</taxon>
    </lineage>
</organism>
<dbReference type="Gene3D" id="3.30.1150.10">
    <property type="match status" value="1"/>
</dbReference>
<feature type="region of interest" description="Disordered" evidence="1">
    <location>
        <begin position="47"/>
        <end position="73"/>
    </location>
</feature>
<feature type="domain" description="TonB C-terminal" evidence="2">
    <location>
        <begin position="87"/>
        <end position="175"/>
    </location>
</feature>
<dbReference type="PANTHER" id="PTHR33446:SF2">
    <property type="entry name" value="PROTEIN TONB"/>
    <property type="match status" value="1"/>
</dbReference>
<dbReference type="EMBL" id="DSDK01000645">
    <property type="protein sequence ID" value="HDR52249.1"/>
    <property type="molecule type" value="Genomic_DNA"/>
</dbReference>
<reference evidence="3" key="1">
    <citation type="journal article" date="2020" name="mSystems">
        <title>Genome- and Community-Level Interaction Insights into Carbon Utilization and Element Cycling Functions of Hydrothermarchaeota in Hydrothermal Sediment.</title>
        <authorList>
            <person name="Zhou Z."/>
            <person name="Liu Y."/>
            <person name="Xu W."/>
            <person name="Pan J."/>
            <person name="Luo Z.H."/>
            <person name="Li M."/>
        </authorList>
    </citation>
    <scope>NUCLEOTIDE SEQUENCE [LARGE SCALE GENOMIC DNA]</scope>
    <source>
        <strain evidence="3">SpSt-1217</strain>
    </source>
</reference>
<proteinExistence type="predicted"/>
<dbReference type="GO" id="GO:0031992">
    <property type="term" value="F:energy transducer activity"/>
    <property type="evidence" value="ECO:0007669"/>
    <property type="project" value="TreeGrafter"/>
</dbReference>
<dbReference type="PANTHER" id="PTHR33446">
    <property type="entry name" value="PROTEIN TONB-RELATED"/>
    <property type="match status" value="1"/>
</dbReference>
<evidence type="ECO:0000256" key="1">
    <source>
        <dbReference type="SAM" id="MobiDB-lite"/>
    </source>
</evidence>
<dbReference type="SUPFAM" id="SSF74653">
    <property type="entry name" value="TolA/TonB C-terminal domain"/>
    <property type="match status" value="1"/>
</dbReference>
<dbReference type="GO" id="GO:0055085">
    <property type="term" value="P:transmembrane transport"/>
    <property type="evidence" value="ECO:0007669"/>
    <property type="project" value="InterPro"/>
</dbReference>
<dbReference type="Pfam" id="PF03544">
    <property type="entry name" value="TonB_C"/>
    <property type="match status" value="1"/>
</dbReference>
<accession>A0A831PJX2</accession>
<name>A0A831PJX2_9BACT</name>
<evidence type="ECO:0000259" key="2">
    <source>
        <dbReference type="PROSITE" id="PS52015"/>
    </source>
</evidence>
<dbReference type="PROSITE" id="PS52015">
    <property type="entry name" value="TONB_CTD"/>
    <property type="match status" value="1"/>
</dbReference>
<dbReference type="GO" id="GO:0098797">
    <property type="term" value="C:plasma membrane protein complex"/>
    <property type="evidence" value="ECO:0007669"/>
    <property type="project" value="TreeGrafter"/>
</dbReference>